<evidence type="ECO:0000256" key="6">
    <source>
        <dbReference type="ARBA" id="ARBA00022679"/>
    </source>
</evidence>
<evidence type="ECO:0000256" key="10">
    <source>
        <dbReference type="ARBA" id="ARBA00023014"/>
    </source>
</evidence>
<evidence type="ECO:0000256" key="14">
    <source>
        <dbReference type="ARBA" id="ARBA00048403"/>
    </source>
</evidence>
<organism evidence="16 17">
    <name type="scientific">Mizuhopecten yessoensis</name>
    <name type="common">Japanese scallop</name>
    <name type="synonym">Patinopecten yessoensis</name>
    <dbReference type="NCBI Taxonomy" id="6573"/>
    <lineage>
        <taxon>Eukaryota</taxon>
        <taxon>Metazoa</taxon>
        <taxon>Spiralia</taxon>
        <taxon>Lophotrochozoa</taxon>
        <taxon>Mollusca</taxon>
        <taxon>Bivalvia</taxon>
        <taxon>Autobranchia</taxon>
        <taxon>Pteriomorphia</taxon>
        <taxon>Pectinida</taxon>
        <taxon>Pectinoidea</taxon>
        <taxon>Pectinidae</taxon>
        <taxon>Mizuhopecten</taxon>
    </lineage>
</organism>
<reference evidence="16 17" key="1">
    <citation type="journal article" date="2017" name="Nat. Ecol. Evol.">
        <title>Scallop genome provides insights into evolution of bilaterian karyotype and development.</title>
        <authorList>
            <person name="Wang S."/>
            <person name="Zhang J."/>
            <person name="Jiao W."/>
            <person name="Li J."/>
            <person name="Xun X."/>
            <person name="Sun Y."/>
            <person name="Guo X."/>
            <person name="Huan P."/>
            <person name="Dong B."/>
            <person name="Zhang L."/>
            <person name="Hu X."/>
            <person name="Sun X."/>
            <person name="Wang J."/>
            <person name="Zhao C."/>
            <person name="Wang Y."/>
            <person name="Wang D."/>
            <person name="Huang X."/>
            <person name="Wang R."/>
            <person name="Lv J."/>
            <person name="Li Y."/>
            <person name="Zhang Z."/>
            <person name="Liu B."/>
            <person name="Lu W."/>
            <person name="Hui Y."/>
            <person name="Liang J."/>
            <person name="Zhou Z."/>
            <person name="Hou R."/>
            <person name="Li X."/>
            <person name="Liu Y."/>
            <person name="Li H."/>
            <person name="Ning X."/>
            <person name="Lin Y."/>
            <person name="Zhao L."/>
            <person name="Xing Q."/>
            <person name="Dou J."/>
            <person name="Li Y."/>
            <person name="Mao J."/>
            <person name="Guo H."/>
            <person name="Dou H."/>
            <person name="Li T."/>
            <person name="Mu C."/>
            <person name="Jiang W."/>
            <person name="Fu Q."/>
            <person name="Fu X."/>
            <person name="Miao Y."/>
            <person name="Liu J."/>
            <person name="Yu Q."/>
            <person name="Li R."/>
            <person name="Liao H."/>
            <person name="Li X."/>
            <person name="Kong Y."/>
            <person name="Jiang Z."/>
            <person name="Chourrout D."/>
            <person name="Li R."/>
            <person name="Bao Z."/>
        </authorList>
    </citation>
    <scope>NUCLEOTIDE SEQUENCE [LARGE SCALE GENOMIC DNA]</scope>
    <source>
        <strain evidence="16 17">PY_sf001</strain>
    </source>
</reference>
<comment type="caution">
    <text evidence="16">The sequence shown here is derived from an EMBL/GenBank/DDBJ whole genome shotgun (WGS) entry which is preliminary data.</text>
</comment>
<evidence type="ECO:0000256" key="8">
    <source>
        <dbReference type="ARBA" id="ARBA00022723"/>
    </source>
</evidence>
<keyword evidence="6" id="KW-0808">Transferase</keyword>
<comment type="catalytic activity">
    <reaction evidence="14">
        <text>L-histidyl-[translation elongation factor 2] + S-adenosyl-L-methionine = 2-[(3S)-amino-3-carboxypropyl]-L-histidyl-[translation elongation factor 2] + S-methyl-5'-thioadenosine + H(+)</text>
        <dbReference type="Rhea" id="RHEA:36783"/>
        <dbReference type="Rhea" id="RHEA-COMP:9748"/>
        <dbReference type="Rhea" id="RHEA-COMP:9749"/>
        <dbReference type="ChEBI" id="CHEBI:15378"/>
        <dbReference type="ChEBI" id="CHEBI:17509"/>
        <dbReference type="ChEBI" id="CHEBI:29979"/>
        <dbReference type="ChEBI" id="CHEBI:59789"/>
        <dbReference type="ChEBI" id="CHEBI:73995"/>
        <dbReference type="EC" id="2.5.1.108"/>
    </reaction>
</comment>
<dbReference type="GO" id="GO:0046872">
    <property type="term" value="F:metal ion binding"/>
    <property type="evidence" value="ECO:0007669"/>
    <property type="project" value="UniProtKB-KW"/>
</dbReference>
<evidence type="ECO:0000256" key="1">
    <source>
        <dbReference type="ARBA" id="ARBA00001966"/>
    </source>
</evidence>
<dbReference type="AlphaFoldDB" id="A0A210Q0N9"/>
<protein>
    <recommendedName>
        <fullName evidence="5">2-(3-amino-3-carboxypropyl)histidine synthase subunit 1</fullName>
        <ecNumber evidence="4">2.5.1.108</ecNumber>
    </recommendedName>
    <alternativeName>
        <fullName evidence="12">Diphthamide biosynthesis protein 1</fullName>
    </alternativeName>
    <alternativeName>
        <fullName evidence="13">Diphtheria toxin resistance protein 1</fullName>
    </alternativeName>
    <alternativeName>
        <fullName evidence="11">S-adenosyl-L-methionine:L-histidine 3-amino-3-carboxypropyltransferase 1</fullName>
    </alternativeName>
</protein>
<dbReference type="PANTHER" id="PTHR10762">
    <property type="entry name" value="DIPHTHAMIDE BIOSYNTHESIS PROTEIN"/>
    <property type="match status" value="1"/>
</dbReference>
<keyword evidence="10" id="KW-0411">Iron-sulfur</keyword>
<keyword evidence="9" id="KW-0408">Iron</keyword>
<dbReference type="EMBL" id="NEDP02005302">
    <property type="protein sequence ID" value="OWF42292.1"/>
    <property type="molecule type" value="Genomic_DNA"/>
</dbReference>
<comment type="similarity">
    <text evidence="3">Belongs to the DPH1/DPH2 family. DPH1 subfamily.</text>
</comment>
<dbReference type="NCBIfam" id="TIGR00322">
    <property type="entry name" value="diphth2_R"/>
    <property type="match status" value="1"/>
</dbReference>
<comment type="cofactor">
    <cofactor evidence="1">
        <name>[4Fe-4S] cluster</name>
        <dbReference type="ChEBI" id="CHEBI:49883"/>
    </cofactor>
</comment>
<evidence type="ECO:0000313" key="16">
    <source>
        <dbReference type="EMBL" id="OWF42292.1"/>
    </source>
</evidence>
<accession>A0A210Q0N9</accession>
<evidence type="ECO:0000256" key="13">
    <source>
        <dbReference type="ARBA" id="ARBA00032789"/>
    </source>
</evidence>
<keyword evidence="8" id="KW-0479">Metal-binding</keyword>
<evidence type="ECO:0000256" key="12">
    <source>
        <dbReference type="ARBA" id="ARBA00032574"/>
    </source>
</evidence>
<dbReference type="FunFam" id="3.40.50.11840:FF:000001">
    <property type="entry name" value="2-(3-amino-3-carboxypropyl)histidine synthase subunit 1"/>
    <property type="match status" value="1"/>
</dbReference>
<evidence type="ECO:0000256" key="3">
    <source>
        <dbReference type="ARBA" id="ARBA00010173"/>
    </source>
</evidence>
<dbReference type="FunFam" id="3.40.50.11850:FF:000001">
    <property type="entry name" value="2-(3-amino-3-carboxypropyl)histidine synthase subunit 1"/>
    <property type="match status" value="1"/>
</dbReference>
<dbReference type="InterPro" id="IPR042263">
    <property type="entry name" value="DPH1/DPH2_1"/>
</dbReference>
<evidence type="ECO:0000256" key="2">
    <source>
        <dbReference type="ARBA" id="ARBA00005156"/>
    </source>
</evidence>
<dbReference type="Proteomes" id="UP000242188">
    <property type="component" value="Unassembled WGS sequence"/>
</dbReference>
<dbReference type="Pfam" id="PF01866">
    <property type="entry name" value="Diphthamide_syn"/>
    <property type="match status" value="1"/>
</dbReference>
<evidence type="ECO:0000256" key="11">
    <source>
        <dbReference type="ARBA" id="ARBA00031690"/>
    </source>
</evidence>
<comment type="pathway">
    <text evidence="2">Protein modification; peptidyl-diphthamide biosynthesis.</text>
</comment>
<dbReference type="InterPro" id="IPR042264">
    <property type="entry name" value="DPH1/DPH2_2"/>
</dbReference>
<dbReference type="InterPro" id="IPR016435">
    <property type="entry name" value="DPH1/DPH2"/>
</dbReference>
<evidence type="ECO:0000256" key="15">
    <source>
        <dbReference type="SAM" id="MobiDB-lite"/>
    </source>
</evidence>
<evidence type="ECO:0000313" key="17">
    <source>
        <dbReference type="Proteomes" id="UP000242188"/>
    </source>
</evidence>
<keyword evidence="7" id="KW-0949">S-adenosyl-L-methionine</keyword>
<dbReference type="Gene3D" id="3.40.50.11850">
    <property type="entry name" value="Diphthamide synthesis DPH1/DPH2 domain 2"/>
    <property type="match status" value="1"/>
</dbReference>
<feature type="region of interest" description="Disordered" evidence="15">
    <location>
        <begin position="402"/>
        <end position="424"/>
    </location>
</feature>
<evidence type="ECO:0000256" key="9">
    <source>
        <dbReference type="ARBA" id="ARBA00023004"/>
    </source>
</evidence>
<evidence type="ECO:0000256" key="4">
    <source>
        <dbReference type="ARBA" id="ARBA00012221"/>
    </source>
</evidence>
<dbReference type="STRING" id="6573.A0A210Q0N9"/>
<dbReference type="Gene3D" id="3.40.50.11860">
    <property type="entry name" value="Diphthamide synthesis DPH1/DPH2 domain 3"/>
    <property type="match status" value="1"/>
</dbReference>
<dbReference type="GO" id="GO:0017183">
    <property type="term" value="P:protein histidyl modification to diphthamide"/>
    <property type="evidence" value="ECO:0007669"/>
    <property type="project" value="UniProtKB-UniPathway"/>
</dbReference>
<gene>
    <name evidence="16" type="ORF">KP79_PYT16470</name>
</gene>
<dbReference type="SFLD" id="SFLDS00032">
    <property type="entry name" value="Radical_SAM_3-amino-3-carboxyp"/>
    <property type="match status" value="1"/>
</dbReference>
<dbReference type="InterPro" id="IPR042265">
    <property type="entry name" value="DPH1/DPH2_3"/>
</dbReference>
<dbReference type="FunFam" id="3.40.50.11860:FF:000002">
    <property type="entry name" value="2-(3-amino-3-carboxypropyl)histidine synthase subunit 1"/>
    <property type="match status" value="1"/>
</dbReference>
<dbReference type="SFLD" id="SFLDG01121">
    <property type="entry name" value="Diphthamide_biosynthesis"/>
    <property type="match status" value="1"/>
</dbReference>
<evidence type="ECO:0000256" key="7">
    <source>
        <dbReference type="ARBA" id="ARBA00022691"/>
    </source>
</evidence>
<feature type="compositionally biased region" description="Polar residues" evidence="15">
    <location>
        <begin position="406"/>
        <end position="424"/>
    </location>
</feature>
<sequence>MAAPMESTPTVVKASVNRKIIKGAGPRRAAHQIPEDILNDVKLQEAIKQLPDNYNFEIFKTIWRVRTTQAKRVALQFPEGLLLFACTIADIIEEFTEADTLIMGDVTYGACCVDDFTARALGAELMIHYGHSCLVPIDRTEGIQMLYVFVDIKIDTAHFLDTLHHNFSPGSHLALVSTIQFVAALQSAANELKTEFQVTIPQSKPLSPGEILGCTSPKLSPDVTALIYLGDGRFHLESVMISNPQIPAYRYDPYSKIFSREYYETEKMHTVRKQAISRAAQSGKFGVILGTLGRQGSPKILQSIQQKLKENGKETILVLLSEIFPQKLQLFQGVDAWVQVACPRLSIDWGLAFKKPLLTPYELSVAMDSIKWQPTYPMDFYANDSLGPWTVNNELHRPIRQKPRSTKQTVNKITKPASSGLSDSLMKQGQLTPAACGCSGLSDNVPDSEHTCCRLQGQAGHCCNLQGQSSQLDSKESSDTGT</sequence>
<dbReference type="UniPathway" id="UPA00559"/>
<name>A0A210Q0N9_MIZYE</name>
<dbReference type="GO" id="GO:0051536">
    <property type="term" value="F:iron-sulfur cluster binding"/>
    <property type="evidence" value="ECO:0007669"/>
    <property type="project" value="UniProtKB-KW"/>
</dbReference>
<dbReference type="Gene3D" id="3.40.50.11840">
    <property type="entry name" value="Diphthamide synthesis DPH1/DPH2 domain 1"/>
    <property type="match status" value="1"/>
</dbReference>
<dbReference type="GO" id="GO:0090560">
    <property type="term" value="F:2-(3-amino-3-carboxypropyl)histidine synthase activity"/>
    <property type="evidence" value="ECO:0007669"/>
    <property type="project" value="UniProtKB-EC"/>
</dbReference>
<proteinExistence type="inferred from homology"/>
<dbReference type="OrthoDB" id="1649088at2759"/>
<evidence type="ECO:0000256" key="5">
    <source>
        <dbReference type="ARBA" id="ARBA00021915"/>
    </source>
</evidence>
<dbReference type="EC" id="2.5.1.108" evidence="4"/>
<keyword evidence="17" id="KW-1185">Reference proteome</keyword>
<dbReference type="PANTHER" id="PTHR10762:SF1">
    <property type="entry name" value="2-(3-AMINO-3-CARBOXYPROPYL)HISTIDINE SYNTHASE SUBUNIT 1"/>
    <property type="match status" value="1"/>
</dbReference>